<evidence type="ECO:0008006" key="4">
    <source>
        <dbReference type="Google" id="ProtNLM"/>
    </source>
</evidence>
<evidence type="ECO:0000256" key="1">
    <source>
        <dbReference type="SAM" id="Phobius"/>
    </source>
</evidence>
<organism evidence="2 3">
    <name type="scientific">Candidatus Roizmanbacteria bacterium RIFCSPLOWO2_01_FULL_38_12</name>
    <dbReference type="NCBI Taxonomy" id="1802061"/>
    <lineage>
        <taxon>Bacteria</taxon>
        <taxon>Candidatus Roizmaniibacteriota</taxon>
    </lineage>
</organism>
<evidence type="ECO:0000313" key="3">
    <source>
        <dbReference type="Proteomes" id="UP000177141"/>
    </source>
</evidence>
<accession>A0A1F7IYC0</accession>
<feature type="transmembrane region" description="Helical" evidence="1">
    <location>
        <begin position="90"/>
        <end position="110"/>
    </location>
</feature>
<dbReference type="PANTHER" id="PTHR37309:SF1">
    <property type="entry name" value="SLR0284 PROTEIN"/>
    <property type="match status" value="1"/>
</dbReference>
<keyword evidence="1" id="KW-1133">Transmembrane helix</keyword>
<dbReference type="EMBL" id="MGAL01000017">
    <property type="protein sequence ID" value="OGK48359.1"/>
    <property type="molecule type" value="Genomic_DNA"/>
</dbReference>
<dbReference type="Pfam" id="PF04020">
    <property type="entry name" value="Phage_holin_4_2"/>
    <property type="match status" value="1"/>
</dbReference>
<dbReference type="InterPro" id="IPR007165">
    <property type="entry name" value="Phage_holin_4_2"/>
</dbReference>
<comment type="caution">
    <text evidence="2">The sequence shown here is derived from an EMBL/GenBank/DDBJ whole genome shotgun (WGS) entry which is preliminary data.</text>
</comment>
<dbReference type="PANTHER" id="PTHR37309">
    <property type="entry name" value="SLR0284 PROTEIN"/>
    <property type="match status" value="1"/>
</dbReference>
<name>A0A1F7IYC0_9BACT</name>
<feature type="transmembrane region" description="Helical" evidence="1">
    <location>
        <begin position="63"/>
        <end position="84"/>
    </location>
</feature>
<keyword evidence="1" id="KW-0812">Transmembrane</keyword>
<dbReference type="STRING" id="1802061.A3A93_01745"/>
<sequence>MKIVVKLLVNSLAVAITAYLLQAGVTIDSFFTAVVVAVVLGVINTFIKPIIILLTLPINLITLGLFTFVINGLFILLVSSVVAGFDVRNFWWAVLFGIVLAIINSVLNMFSK</sequence>
<reference evidence="2 3" key="1">
    <citation type="journal article" date="2016" name="Nat. Commun.">
        <title>Thousands of microbial genomes shed light on interconnected biogeochemical processes in an aquifer system.</title>
        <authorList>
            <person name="Anantharaman K."/>
            <person name="Brown C.T."/>
            <person name="Hug L.A."/>
            <person name="Sharon I."/>
            <person name="Castelle C.J."/>
            <person name="Probst A.J."/>
            <person name="Thomas B.C."/>
            <person name="Singh A."/>
            <person name="Wilkins M.J."/>
            <person name="Karaoz U."/>
            <person name="Brodie E.L."/>
            <person name="Williams K.H."/>
            <person name="Hubbard S.S."/>
            <person name="Banfield J.F."/>
        </authorList>
    </citation>
    <scope>NUCLEOTIDE SEQUENCE [LARGE SCALE GENOMIC DNA]</scope>
</reference>
<evidence type="ECO:0000313" key="2">
    <source>
        <dbReference type="EMBL" id="OGK48359.1"/>
    </source>
</evidence>
<dbReference type="Proteomes" id="UP000177141">
    <property type="component" value="Unassembled WGS sequence"/>
</dbReference>
<feature type="transmembrane region" description="Helical" evidence="1">
    <location>
        <begin position="33"/>
        <end position="56"/>
    </location>
</feature>
<protein>
    <recommendedName>
        <fullName evidence="4">Phage holin family protein</fullName>
    </recommendedName>
</protein>
<dbReference type="AlphaFoldDB" id="A0A1F7IYC0"/>
<proteinExistence type="predicted"/>
<gene>
    <name evidence="2" type="ORF">A3A93_01745</name>
</gene>
<keyword evidence="1" id="KW-0472">Membrane</keyword>